<evidence type="ECO:0000256" key="1">
    <source>
        <dbReference type="SAM" id="SignalP"/>
    </source>
</evidence>
<dbReference type="InterPro" id="IPR025665">
    <property type="entry name" value="Beta-barrel_OMP_2"/>
</dbReference>
<proteinExistence type="predicted"/>
<sequence>MKKIALLAAGFLIGSAAFAQTSSVSPVKWGLKAGVSLPKYHFTDTDGDDLESEANTNFHVTGYADIPVSNGFSFQPGISLQGKGGKQTYNALNGEVKDNSLYIEIPVNLVGKLPLGATGTNLYLGAGPYAAFAVSGERKVSGNLGEAFAEGTRDLSYGDDASENDLKRGDFGVNFIGGIQLNSGFNVGAGYGLGLSDLRPGGEGGNGKVTNRVLSFSVGYSF</sequence>
<evidence type="ECO:0000259" key="2">
    <source>
        <dbReference type="Pfam" id="PF13568"/>
    </source>
</evidence>
<dbReference type="OrthoDB" id="1150878at2"/>
<dbReference type="Proteomes" id="UP000290848">
    <property type="component" value="Unassembled WGS sequence"/>
</dbReference>
<feature type="chain" id="PRO_5044610003" evidence="1">
    <location>
        <begin position="20"/>
        <end position="222"/>
    </location>
</feature>
<feature type="signal peptide" evidence="1">
    <location>
        <begin position="1"/>
        <end position="19"/>
    </location>
</feature>
<organism evidence="4 5">
    <name type="scientific">Arcticibacter tournemirensis</name>
    <dbReference type="NCBI Taxonomy" id="699437"/>
    <lineage>
        <taxon>Bacteria</taxon>
        <taxon>Pseudomonadati</taxon>
        <taxon>Bacteroidota</taxon>
        <taxon>Sphingobacteriia</taxon>
        <taxon>Sphingobacteriales</taxon>
        <taxon>Sphingobacteriaceae</taxon>
        <taxon>Arcticibacter</taxon>
    </lineage>
</organism>
<evidence type="ECO:0000313" key="3">
    <source>
        <dbReference type="EMBL" id="KAA8484983.1"/>
    </source>
</evidence>
<reference evidence="3 6" key="2">
    <citation type="submission" date="2019-09" db="EMBL/GenBank/DDBJ databases">
        <title>Pararcticibacter amylolyticus gen. nov., sp. nov., isolated from a rottenly hemp rope, and reclassification of Pedobacter tournemirensis as Pararcticibacter tournemirensis comb. nov.</title>
        <authorList>
            <person name="Cai Y."/>
        </authorList>
    </citation>
    <scope>NUCLEOTIDE SEQUENCE [LARGE SCALE GENOMIC DNA]</scope>
    <source>
        <strain evidence="3 6">TF5-37.2-LB10</strain>
    </source>
</reference>
<keyword evidence="1" id="KW-0732">Signal</keyword>
<comment type="caution">
    <text evidence="4">The sequence shown here is derived from an EMBL/GenBank/DDBJ whole genome shotgun (WGS) entry which is preliminary data.</text>
</comment>
<evidence type="ECO:0000313" key="6">
    <source>
        <dbReference type="Proteomes" id="UP000322918"/>
    </source>
</evidence>
<dbReference type="Pfam" id="PF13568">
    <property type="entry name" value="OMP_b-brl_2"/>
    <property type="match status" value="1"/>
</dbReference>
<evidence type="ECO:0000313" key="5">
    <source>
        <dbReference type="Proteomes" id="UP000290848"/>
    </source>
</evidence>
<gene>
    <name evidence="4" type="ORF">EKH83_07285</name>
    <name evidence="3" type="ORF">F1649_04905</name>
</gene>
<dbReference type="Proteomes" id="UP000322918">
    <property type="component" value="Unassembled WGS sequence"/>
</dbReference>
<name>A0A4V1KIE8_9SPHI</name>
<feature type="domain" description="Outer membrane protein beta-barrel" evidence="2">
    <location>
        <begin position="18"/>
        <end position="198"/>
    </location>
</feature>
<keyword evidence="6" id="KW-1185">Reference proteome</keyword>
<accession>A0A4V1KIE8</accession>
<evidence type="ECO:0000313" key="4">
    <source>
        <dbReference type="EMBL" id="RXF70442.1"/>
    </source>
</evidence>
<reference evidence="4 5" key="1">
    <citation type="submission" date="2018-12" db="EMBL/GenBank/DDBJ databases">
        <title>The Draft Genome Sequence of the Soil Bacterium Pedobacter tournemirensis R1.</title>
        <authorList>
            <person name="He J."/>
        </authorList>
    </citation>
    <scope>NUCLEOTIDE SEQUENCE [LARGE SCALE GENOMIC DNA]</scope>
    <source>
        <strain evidence="4 5">R1</strain>
    </source>
</reference>
<dbReference type="EMBL" id="RXOC01000004">
    <property type="protein sequence ID" value="RXF70442.1"/>
    <property type="molecule type" value="Genomic_DNA"/>
</dbReference>
<dbReference type="AlphaFoldDB" id="A0A4V1KIE8"/>
<protein>
    <submittedName>
        <fullName evidence="4">PorT family protein</fullName>
    </submittedName>
</protein>
<dbReference type="RefSeq" id="WP_128768748.1">
    <property type="nucleotide sequence ID" value="NZ_RXOC01000004.1"/>
</dbReference>
<dbReference type="EMBL" id="VWNE01000006">
    <property type="protein sequence ID" value="KAA8484983.1"/>
    <property type="molecule type" value="Genomic_DNA"/>
</dbReference>